<accession>W8RRG4</accession>
<protein>
    <submittedName>
        <fullName evidence="10">Spermidine Putrescine ABC transporter permease component PotB</fullName>
    </submittedName>
</protein>
<feature type="transmembrane region" description="Helical" evidence="8">
    <location>
        <begin position="12"/>
        <end position="39"/>
    </location>
</feature>
<keyword evidence="4" id="KW-1003">Cell membrane</keyword>
<dbReference type="SUPFAM" id="SSF161098">
    <property type="entry name" value="MetI-like"/>
    <property type="match status" value="2"/>
</dbReference>
<feature type="transmembrane region" description="Helical" evidence="8">
    <location>
        <begin position="461"/>
        <end position="486"/>
    </location>
</feature>
<dbReference type="AlphaFoldDB" id="W8RRG4"/>
<evidence type="ECO:0000256" key="2">
    <source>
        <dbReference type="ARBA" id="ARBA00007069"/>
    </source>
</evidence>
<feature type="transmembrane region" description="Helical" evidence="8">
    <location>
        <begin position="155"/>
        <end position="174"/>
    </location>
</feature>
<dbReference type="Proteomes" id="UP000019593">
    <property type="component" value="Chromosome"/>
</dbReference>
<comment type="similarity">
    <text evidence="2">Belongs to the binding-protein-dependent transport system permease family. CysTW subfamily.</text>
</comment>
<keyword evidence="3 8" id="KW-0813">Transport</keyword>
<feature type="transmembrane region" description="Helical" evidence="8">
    <location>
        <begin position="124"/>
        <end position="143"/>
    </location>
</feature>
<name>W8RRG4_9RHOB</name>
<evidence type="ECO:0000256" key="4">
    <source>
        <dbReference type="ARBA" id="ARBA00022475"/>
    </source>
</evidence>
<proteinExistence type="inferred from homology"/>
<comment type="subcellular location">
    <subcellularLocation>
        <location evidence="1 8">Cell membrane</location>
        <topology evidence="1 8">Multi-pass membrane protein</topology>
    </subcellularLocation>
</comment>
<feature type="transmembrane region" description="Helical" evidence="8">
    <location>
        <begin position="387"/>
        <end position="411"/>
    </location>
</feature>
<evidence type="ECO:0000256" key="1">
    <source>
        <dbReference type="ARBA" id="ARBA00004651"/>
    </source>
</evidence>
<feature type="transmembrane region" description="Helical" evidence="8">
    <location>
        <begin position="102"/>
        <end position="118"/>
    </location>
</feature>
<keyword evidence="6 8" id="KW-1133">Transmembrane helix</keyword>
<dbReference type="InterPro" id="IPR000515">
    <property type="entry name" value="MetI-like"/>
</dbReference>
<feature type="transmembrane region" description="Helical" evidence="8">
    <location>
        <begin position="297"/>
        <end position="318"/>
    </location>
</feature>
<dbReference type="Pfam" id="PF00528">
    <property type="entry name" value="BPD_transp_1"/>
    <property type="match status" value="1"/>
</dbReference>
<dbReference type="eggNOG" id="COG1176">
    <property type="taxonomic scope" value="Bacteria"/>
</dbReference>
<evidence type="ECO:0000256" key="3">
    <source>
        <dbReference type="ARBA" id="ARBA00022448"/>
    </source>
</evidence>
<feature type="transmembrane region" description="Helical" evidence="8">
    <location>
        <begin position="521"/>
        <end position="544"/>
    </location>
</feature>
<dbReference type="CDD" id="cd06261">
    <property type="entry name" value="TM_PBP2"/>
    <property type="match status" value="2"/>
</dbReference>
<dbReference type="Gene3D" id="1.10.3720.10">
    <property type="entry name" value="MetI-like"/>
    <property type="match status" value="2"/>
</dbReference>
<dbReference type="PANTHER" id="PTHR42929:SF5">
    <property type="entry name" value="ABC TRANSPORTER PERMEASE PROTEIN"/>
    <property type="match status" value="1"/>
</dbReference>
<keyword evidence="11" id="KW-1185">Reference proteome</keyword>
<dbReference type="PANTHER" id="PTHR42929">
    <property type="entry name" value="INNER MEMBRANE ABC TRANSPORTER PERMEASE PROTEIN YDCU-RELATED-RELATED"/>
    <property type="match status" value="1"/>
</dbReference>
<dbReference type="PATRIC" id="fig|1294273.3.peg.1262"/>
<dbReference type="RefSeq" id="WP_245605423.1">
    <property type="nucleotide sequence ID" value="NZ_CP004372.1"/>
</dbReference>
<evidence type="ECO:0000259" key="9">
    <source>
        <dbReference type="PROSITE" id="PS50928"/>
    </source>
</evidence>
<dbReference type="KEGG" id="red:roselon_01285"/>
<evidence type="ECO:0000256" key="5">
    <source>
        <dbReference type="ARBA" id="ARBA00022692"/>
    </source>
</evidence>
<sequence length="554" mass="60561">MSIEAREARQPWILLSPSLTAITLLLFVPLLFILVYSFWLRTAVGDVEPAFSLENWRDAVTDPFYRDILLNTLKIAAITTVVCALMGYPAAYFIARARGNKAFLLLLLMLPFWISYIIRTMSWIYILGTSGALNTTLMWLGLIDEPIQMLYNETTVILGLVHFLLPFMVLNVYVSLEGIDRTLEDAAGSLGATKWQAFLQVVLPLSLPGLAAGALLCFVLGAGTYITPAVLGGPRDAMFANLVFEAIITQLNWPLGGDAVAAPAGGAGYAGDGLQPFPRPRSVDEGAQLMGWRAIQIWTVLVYLFMFLPIVVVVMLSFNDSQFGSFPMTGLSLRWFEELFQNEAILRALRTSLILGLLTALISTTLGVLASLALVRYNVPFRNAISTVLIAPILVPEVVLAVALLLFLQFLGVHKSFTLLLLGHVIFTLPFVILVVQARLMGIRRDVEEAAMSLGASPIQTFFTITLPLLTPAVAAGALFAFTISFDDITGTLFWKPGGVETVPTQIFAMLRNSISPEINALGSLMIMITAGLPILGMAISRWLSVRKSRQQAK</sequence>
<feature type="domain" description="ABC transmembrane type-1" evidence="9">
    <location>
        <begin position="69"/>
        <end position="316"/>
    </location>
</feature>
<dbReference type="GO" id="GO:0055085">
    <property type="term" value="P:transmembrane transport"/>
    <property type="evidence" value="ECO:0007669"/>
    <property type="project" value="InterPro"/>
</dbReference>
<dbReference type="GO" id="GO:0005886">
    <property type="term" value="C:plasma membrane"/>
    <property type="evidence" value="ECO:0007669"/>
    <property type="project" value="UniProtKB-SubCell"/>
</dbReference>
<evidence type="ECO:0000313" key="11">
    <source>
        <dbReference type="Proteomes" id="UP000019593"/>
    </source>
</evidence>
<evidence type="ECO:0000313" key="10">
    <source>
        <dbReference type="EMBL" id="AHM03673.1"/>
    </source>
</evidence>
<feature type="transmembrane region" description="Helical" evidence="8">
    <location>
        <begin position="417"/>
        <end position="440"/>
    </location>
</feature>
<keyword evidence="7 8" id="KW-0472">Membrane</keyword>
<dbReference type="InterPro" id="IPR035906">
    <property type="entry name" value="MetI-like_sf"/>
</dbReference>
<dbReference type="EMBL" id="CP004372">
    <property type="protein sequence ID" value="AHM03673.1"/>
    <property type="molecule type" value="Genomic_DNA"/>
</dbReference>
<feature type="domain" description="ABC transmembrane type-1" evidence="9">
    <location>
        <begin position="349"/>
        <end position="537"/>
    </location>
</feature>
<dbReference type="eggNOG" id="COG1177">
    <property type="taxonomic scope" value="Bacteria"/>
</dbReference>
<evidence type="ECO:0000256" key="8">
    <source>
        <dbReference type="RuleBase" id="RU363032"/>
    </source>
</evidence>
<evidence type="ECO:0000256" key="6">
    <source>
        <dbReference type="ARBA" id="ARBA00022989"/>
    </source>
</evidence>
<feature type="transmembrane region" description="Helical" evidence="8">
    <location>
        <begin position="75"/>
        <end position="95"/>
    </location>
</feature>
<gene>
    <name evidence="10" type="ORF">roselon_01285</name>
</gene>
<organism evidence="10 11">
    <name type="scientific">Roseicyclus elongatus DSM 19469</name>
    <dbReference type="NCBI Taxonomy" id="1294273"/>
    <lineage>
        <taxon>Bacteria</taxon>
        <taxon>Pseudomonadati</taxon>
        <taxon>Pseudomonadota</taxon>
        <taxon>Alphaproteobacteria</taxon>
        <taxon>Rhodobacterales</taxon>
        <taxon>Roseobacteraceae</taxon>
        <taxon>Roseicyclus</taxon>
    </lineage>
</organism>
<evidence type="ECO:0000256" key="7">
    <source>
        <dbReference type="ARBA" id="ARBA00023136"/>
    </source>
</evidence>
<keyword evidence="5 8" id="KW-0812">Transmembrane</keyword>
<feature type="transmembrane region" description="Helical" evidence="8">
    <location>
        <begin position="353"/>
        <end position="375"/>
    </location>
</feature>
<reference evidence="10 11" key="1">
    <citation type="submission" date="2013-03" db="EMBL/GenBank/DDBJ databases">
        <authorList>
            <person name="Fiebig A."/>
            <person name="Goeker M."/>
            <person name="Klenk H.-P.P."/>
        </authorList>
    </citation>
    <scope>NUCLEOTIDE SEQUENCE [LARGE SCALE GENOMIC DNA]</scope>
    <source>
        <strain evidence="11">DSM 19469</strain>
    </source>
</reference>
<dbReference type="STRING" id="1294273.roselon_01285"/>
<dbReference type="PROSITE" id="PS50928">
    <property type="entry name" value="ABC_TM1"/>
    <property type="match status" value="2"/>
</dbReference>
<dbReference type="HOGENOM" id="CLU_021838_3_0_5"/>